<dbReference type="Pfam" id="PF01047">
    <property type="entry name" value="MarR"/>
    <property type="match status" value="1"/>
</dbReference>
<dbReference type="PANTHER" id="PTHR42756">
    <property type="entry name" value="TRANSCRIPTIONAL REGULATOR, MARR"/>
    <property type="match status" value="1"/>
</dbReference>
<dbReference type="PROSITE" id="PS50995">
    <property type="entry name" value="HTH_MARR_2"/>
    <property type="match status" value="1"/>
</dbReference>
<dbReference type="GO" id="GO:0003700">
    <property type="term" value="F:DNA-binding transcription factor activity"/>
    <property type="evidence" value="ECO:0007669"/>
    <property type="project" value="InterPro"/>
</dbReference>
<evidence type="ECO:0000256" key="3">
    <source>
        <dbReference type="ARBA" id="ARBA00023163"/>
    </source>
</evidence>
<dbReference type="PANTHER" id="PTHR42756:SF1">
    <property type="entry name" value="TRANSCRIPTIONAL REPRESSOR OF EMRAB OPERON"/>
    <property type="match status" value="1"/>
</dbReference>
<name>A0A1W1ICA6_9LACT</name>
<sequence length="193" mass="22310">MLDRLYKILYSLKVERFEHQTILTFKLMRFDWASKGGVISLDHSIDKINSYLVAVFNEVLDIEEGALRVSSFSDLSIKEMHTVEAIGMYQEHTTSEVAKKLNITAGTLTVAINALVKKGYVERIRMEKDRRVVKLGLTKKGRLLYRLHDKFHREMVKNTIRDMEDQEVKVLLKGLNNLHGFLFGLVQNIKEQG</sequence>
<keyword evidence="2" id="KW-0238">DNA-binding</keyword>
<dbReference type="STRING" id="43064.SAMN04488086_10280"/>
<dbReference type="Proteomes" id="UP000195985">
    <property type="component" value="Unassembled WGS sequence"/>
</dbReference>
<organism evidence="5 6">
    <name type="scientific">Trichococcus pasteurii</name>
    <dbReference type="NCBI Taxonomy" id="43064"/>
    <lineage>
        <taxon>Bacteria</taxon>
        <taxon>Bacillati</taxon>
        <taxon>Bacillota</taxon>
        <taxon>Bacilli</taxon>
        <taxon>Lactobacillales</taxon>
        <taxon>Carnobacteriaceae</taxon>
        <taxon>Trichococcus</taxon>
    </lineage>
</organism>
<evidence type="ECO:0000313" key="5">
    <source>
        <dbReference type="EMBL" id="SLM50403.1"/>
    </source>
</evidence>
<evidence type="ECO:0000256" key="2">
    <source>
        <dbReference type="ARBA" id="ARBA00023125"/>
    </source>
</evidence>
<gene>
    <name evidence="5" type="ORF">TPAS_75</name>
</gene>
<dbReference type="GO" id="GO:0003677">
    <property type="term" value="F:DNA binding"/>
    <property type="evidence" value="ECO:0007669"/>
    <property type="project" value="UniProtKB-KW"/>
</dbReference>
<keyword evidence="6" id="KW-1185">Reference proteome</keyword>
<dbReference type="SMART" id="SM00347">
    <property type="entry name" value="HTH_MARR"/>
    <property type="match status" value="1"/>
</dbReference>
<feature type="domain" description="HTH marR-type" evidence="4">
    <location>
        <begin position="38"/>
        <end position="180"/>
    </location>
</feature>
<dbReference type="InterPro" id="IPR000835">
    <property type="entry name" value="HTH_MarR-typ"/>
</dbReference>
<keyword evidence="3" id="KW-0804">Transcription</keyword>
<dbReference type="AlphaFoldDB" id="A0A1W1ICA6"/>
<keyword evidence="1" id="KW-0805">Transcription regulation</keyword>
<evidence type="ECO:0000256" key="1">
    <source>
        <dbReference type="ARBA" id="ARBA00023015"/>
    </source>
</evidence>
<protein>
    <submittedName>
        <fullName evidence="5">Helix turn helix multiple antibiotic resistance protein</fullName>
    </submittedName>
</protein>
<proteinExistence type="predicted"/>
<evidence type="ECO:0000313" key="6">
    <source>
        <dbReference type="Proteomes" id="UP000195985"/>
    </source>
</evidence>
<dbReference type="SUPFAM" id="SSF46785">
    <property type="entry name" value="Winged helix' DNA-binding domain"/>
    <property type="match status" value="1"/>
</dbReference>
<dbReference type="Gene3D" id="1.10.10.10">
    <property type="entry name" value="Winged helix-like DNA-binding domain superfamily/Winged helix DNA-binding domain"/>
    <property type="match status" value="1"/>
</dbReference>
<accession>A0A1W1ICA6</accession>
<dbReference type="PRINTS" id="PR00598">
    <property type="entry name" value="HTHMARR"/>
</dbReference>
<dbReference type="EMBL" id="FWEY01000001">
    <property type="protein sequence ID" value="SLM50403.1"/>
    <property type="molecule type" value="Genomic_DNA"/>
</dbReference>
<dbReference type="InterPro" id="IPR036388">
    <property type="entry name" value="WH-like_DNA-bd_sf"/>
</dbReference>
<dbReference type="InterPro" id="IPR036390">
    <property type="entry name" value="WH_DNA-bd_sf"/>
</dbReference>
<reference evidence="6" key="1">
    <citation type="submission" date="2016-04" db="EMBL/GenBank/DDBJ databases">
        <authorList>
            <person name="Strepis N."/>
        </authorList>
    </citation>
    <scope>NUCLEOTIDE SEQUENCE [LARGE SCALE GENOMIC DNA]</scope>
</reference>
<evidence type="ECO:0000259" key="4">
    <source>
        <dbReference type="PROSITE" id="PS50995"/>
    </source>
</evidence>